<evidence type="ECO:0000313" key="2">
    <source>
        <dbReference type="EMBL" id="CAH2252060.1"/>
    </source>
</evidence>
<dbReference type="EMBL" id="CAKXAJ010026031">
    <property type="protein sequence ID" value="CAH2252060.1"/>
    <property type="molecule type" value="Genomic_DNA"/>
</dbReference>
<accession>A0A8S4SF96</accession>
<feature type="chain" id="PRO_5035905140" evidence="1">
    <location>
        <begin position="17"/>
        <end position="66"/>
    </location>
</feature>
<keyword evidence="1" id="KW-0732">Signal</keyword>
<keyword evidence="3" id="KW-1185">Reference proteome</keyword>
<proteinExistence type="predicted"/>
<reference evidence="2" key="1">
    <citation type="submission" date="2022-03" db="EMBL/GenBank/DDBJ databases">
        <authorList>
            <person name="Lindestad O."/>
        </authorList>
    </citation>
    <scope>NUCLEOTIDE SEQUENCE</scope>
</reference>
<feature type="signal peptide" evidence="1">
    <location>
        <begin position="1"/>
        <end position="16"/>
    </location>
</feature>
<organism evidence="2 3">
    <name type="scientific">Pararge aegeria aegeria</name>
    <dbReference type="NCBI Taxonomy" id="348720"/>
    <lineage>
        <taxon>Eukaryota</taxon>
        <taxon>Metazoa</taxon>
        <taxon>Ecdysozoa</taxon>
        <taxon>Arthropoda</taxon>
        <taxon>Hexapoda</taxon>
        <taxon>Insecta</taxon>
        <taxon>Pterygota</taxon>
        <taxon>Neoptera</taxon>
        <taxon>Endopterygota</taxon>
        <taxon>Lepidoptera</taxon>
        <taxon>Glossata</taxon>
        <taxon>Ditrysia</taxon>
        <taxon>Papilionoidea</taxon>
        <taxon>Nymphalidae</taxon>
        <taxon>Satyrinae</taxon>
        <taxon>Satyrini</taxon>
        <taxon>Parargina</taxon>
        <taxon>Pararge</taxon>
    </lineage>
</organism>
<name>A0A8S4SF96_9NEOP</name>
<evidence type="ECO:0000256" key="1">
    <source>
        <dbReference type="SAM" id="SignalP"/>
    </source>
</evidence>
<dbReference type="AlphaFoldDB" id="A0A8S4SF96"/>
<dbReference type="Proteomes" id="UP000838756">
    <property type="component" value="Unassembled WGS sequence"/>
</dbReference>
<sequence>MAWIWLFSFFATVVTILKWNDALNMTTFSNFMKKFRQLVDEMSEYFQPCGFPIELVDRLCIEKNAI</sequence>
<protein>
    <submittedName>
        <fullName evidence="2">Jg13866 protein</fullName>
    </submittedName>
</protein>
<dbReference type="OrthoDB" id="7005420at2759"/>
<gene>
    <name evidence="2" type="primary">jg13866</name>
    <name evidence="2" type="ORF">PAEG_LOCUS22371</name>
</gene>
<evidence type="ECO:0000313" key="3">
    <source>
        <dbReference type="Proteomes" id="UP000838756"/>
    </source>
</evidence>
<comment type="caution">
    <text evidence="2">The sequence shown here is derived from an EMBL/GenBank/DDBJ whole genome shotgun (WGS) entry which is preliminary data.</text>
</comment>